<reference evidence="3 4" key="1">
    <citation type="journal article" date="2013" name="Curr. Biol.">
        <title>The Genome of the Foraminiferan Reticulomyxa filosa.</title>
        <authorList>
            <person name="Glockner G."/>
            <person name="Hulsmann N."/>
            <person name="Schleicher M."/>
            <person name="Noegel A.A."/>
            <person name="Eichinger L."/>
            <person name="Gallinger C."/>
            <person name="Pawlowski J."/>
            <person name="Sierra R."/>
            <person name="Euteneuer U."/>
            <person name="Pillet L."/>
            <person name="Moustafa A."/>
            <person name="Platzer M."/>
            <person name="Groth M."/>
            <person name="Szafranski K."/>
            <person name="Schliwa M."/>
        </authorList>
    </citation>
    <scope>NUCLEOTIDE SEQUENCE [LARGE SCALE GENOMIC DNA]</scope>
</reference>
<sequence>MQKDDKPIFNIKPATLEDCWSLISKLTEIITKQTEEISKLKEQLNLNSNNSSLPPSKDFKRKKAKVKKAKSGKKRGGQAGHSGHKRKLFPSGDADEIIKCVPQAECDCGGQILTIKLSSRKQVLELPQPKYLLHEYQ</sequence>
<feature type="compositionally biased region" description="Low complexity" evidence="1">
    <location>
        <begin position="45"/>
        <end position="56"/>
    </location>
</feature>
<feature type="non-terminal residue" evidence="3">
    <location>
        <position position="137"/>
    </location>
</feature>
<name>X6LS78_RETFI</name>
<dbReference type="Proteomes" id="UP000023152">
    <property type="component" value="Unassembled WGS sequence"/>
</dbReference>
<organism evidence="3 4">
    <name type="scientific">Reticulomyxa filosa</name>
    <dbReference type="NCBI Taxonomy" id="46433"/>
    <lineage>
        <taxon>Eukaryota</taxon>
        <taxon>Sar</taxon>
        <taxon>Rhizaria</taxon>
        <taxon>Retaria</taxon>
        <taxon>Foraminifera</taxon>
        <taxon>Monothalamids</taxon>
        <taxon>Reticulomyxidae</taxon>
        <taxon>Reticulomyxa</taxon>
    </lineage>
</organism>
<proteinExistence type="predicted"/>
<feature type="domain" description="DUF6444" evidence="2">
    <location>
        <begin position="25"/>
        <end position="87"/>
    </location>
</feature>
<comment type="caution">
    <text evidence="3">The sequence shown here is derived from an EMBL/GenBank/DDBJ whole genome shotgun (WGS) entry which is preliminary data.</text>
</comment>
<evidence type="ECO:0000313" key="4">
    <source>
        <dbReference type="Proteomes" id="UP000023152"/>
    </source>
</evidence>
<evidence type="ECO:0000256" key="1">
    <source>
        <dbReference type="SAM" id="MobiDB-lite"/>
    </source>
</evidence>
<feature type="compositionally biased region" description="Basic residues" evidence="1">
    <location>
        <begin position="59"/>
        <end position="88"/>
    </location>
</feature>
<gene>
    <name evidence="3" type="ORF">RFI_33440</name>
</gene>
<dbReference type="AlphaFoldDB" id="X6LS78"/>
<evidence type="ECO:0000313" key="3">
    <source>
        <dbReference type="EMBL" id="ETO03962.1"/>
    </source>
</evidence>
<evidence type="ECO:0000259" key="2">
    <source>
        <dbReference type="Pfam" id="PF20042"/>
    </source>
</evidence>
<dbReference type="Pfam" id="PF20042">
    <property type="entry name" value="DUF6444"/>
    <property type="match status" value="1"/>
</dbReference>
<accession>X6LS78</accession>
<keyword evidence="4" id="KW-1185">Reference proteome</keyword>
<dbReference type="EMBL" id="ASPP01031100">
    <property type="protein sequence ID" value="ETO03962.1"/>
    <property type="molecule type" value="Genomic_DNA"/>
</dbReference>
<protein>
    <submittedName>
        <fullName evidence="3">Transposase-like protein</fullName>
    </submittedName>
</protein>
<feature type="region of interest" description="Disordered" evidence="1">
    <location>
        <begin position="45"/>
        <end position="90"/>
    </location>
</feature>
<dbReference type="InterPro" id="IPR045618">
    <property type="entry name" value="DUF6444"/>
</dbReference>